<evidence type="ECO:0000313" key="2">
    <source>
        <dbReference type="EMBL" id="KAH1083730.1"/>
    </source>
</evidence>
<accession>A0A9D3VI73</accession>
<feature type="compositionally biased region" description="Basic and acidic residues" evidence="1">
    <location>
        <begin position="40"/>
        <end position="55"/>
    </location>
</feature>
<protein>
    <submittedName>
        <fullName evidence="2">Uncharacterized protein</fullName>
    </submittedName>
</protein>
<comment type="caution">
    <text evidence="2">The sequence shown here is derived from an EMBL/GenBank/DDBJ whole genome shotgun (WGS) entry which is preliminary data.</text>
</comment>
<proteinExistence type="predicted"/>
<feature type="region of interest" description="Disordered" evidence="1">
    <location>
        <begin position="19"/>
        <end position="55"/>
    </location>
</feature>
<gene>
    <name evidence="2" type="ORF">J1N35_023491</name>
</gene>
<dbReference type="EMBL" id="JAIQCV010000007">
    <property type="protein sequence ID" value="KAH1083730.1"/>
    <property type="molecule type" value="Genomic_DNA"/>
</dbReference>
<evidence type="ECO:0000256" key="1">
    <source>
        <dbReference type="SAM" id="MobiDB-lite"/>
    </source>
</evidence>
<dbReference type="Proteomes" id="UP000828251">
    <property type="component" value="Unassembled WGS sequence"/>
</dbReference>
<name>A0A9D3VI73_9ROSI</name>
<keyword evidence="3" id="KW-1185">Reference proteome</keyword>
<dbReference type="AlphaFoldDB" id="A0A9D3VI73"/>
<feature type="compositionally biased region" description="Basic and acidic residues" evidence="1">
    <location>
        <begin position="19"/>
        <end position="28"/>
    </location>
</feature>
<reference evidence="2 3" key="1">
    <citation type="journal article" date="2021" name="Plant Biotechnol. J.">
        <title>Multi-omics assisted identification of the key and species-specific regulatory components of drought-tolerant mechanisms in Gossypium stocksii.</title>
        <authorList>
            <person name="Yu D."/>
            <person name="Ke L."/>
            <person name="Zhang D."/>
            <person name="Wu Y."/>
            <person name="Sun Y."/>
            <person name="Mei J."/>
            <person name="Sun J."/>
            <person name="Sun Y."/>
        </authorList>
    </citation>
    <scope>NUCLEOTIDE SEQUENCE [LARGE SCALE GENOMIC DNA]</scope>
    <source>
        <strain evidence="3">cv. E1</strain>
        <tissue evidence="2">Leaf</tissue>
    </source>
</reference>
<organism evidence="2 3">
    <name type="scientific">Gossypium stocksii</name>
    <dbReference type="NCBI Taxonomy" id="47602"/>
    <lineage>
        <taxon>Eukaryota</taxon>
        <taxon>Viridiplantae</taxon>
        <taxon>Streptophyta</taxon>
        <taxon>Embryophyta</taxon>
        <taxon>Tracheophyta</taxon>
        <taxon>Spermatophyta</taxon>
        <taxon>Magnoliopsida</taxon>
        <taxon>eudicotyledons</taxon>
        <taxon>Gunneridae</taxon>
        <taxon>Pentapetalae</taxon>
        <taxon>rosids</taxon>
        <taxon>malvids</taxon>
        <taxon>Malvales</taxon>
        <taxon>Malvaceae</taxon>
        <taxon>Malvoideae</taxon>
        <taxon>Gossypium</taxon>
    </lineage>
</organism>
<evidence type="ECO:0000313" key="3">
    <source>
        <dbReference type="Proteomes" id="UP000828251"/>
    </source>
</evidence>
<dbReference type="OrthoDB" id="987661at2759"/>
<sequence length="55" mass="6176">MERQSFCGYRIYVSIPKKEEDLKPDTTKGSHHAAAVVKTPKKEEKEAASVKDEPS</sequence>